<sequence>MQKCEEKCAAKKFRYIEQQIAFALNESGLGTLVEKVRRKIRISDAAFTFSAKVRRLGALQIVTLGPLEEVNRPGEEAPTFERMGL</sequence>
<dbReference type="EMBL" id="JAEPBG010000036">
    <property type="protein sequence ID" value="MBK4739054.1"/>
    <property type="molecule type" value="Genomic_DNA"/>
</dbReference>
<organism evidence="1 2">
    <name type="scientific">Noviherbaspirillum pedocola</name>
    <dbReference type="NCBI Taxonomy" id="2801341"/>
    <lineage>
        <taxon>Bacteria</taxon>
        <taxon>Pseudomonadati</taxon>
        <taxon>Pseudomonadota</taxon>
        <taxon>Betaproteobacteria</taxon>
        <taxon>Burkholderiales</taxon>
        <taxon>Oxalobacteraceae</taxon>
        <taxon>Noviherbaspirillum</taxon>
    </lineage>
</organism>
<gene>
    <name evidence="1" type="ORF">JJB74_31005</name>
</gene>
<name>A0A934T0E1_9BURK</name>
<accession>A0A934T0E1</accession>
<keyword evidence="2" id="KW-1185">Reference proteome</keyword>
<proteinExistence type="predicted"/>
<evidence type="ECO:0000313" key="2">
    <source>
        <dbReference type="Proteomes" id="UP000622890"/>
    </source>
</evidence>
<dbReference type="Proteomes" id="UP000622890">
    <property type="component" value="Unassembled WGS sequence"/>
</dbReference>
<reference evidence="1" key="1">
    <citation type="submission" date="2021-01" db="EMBL/GenBank/DDBJ databases">
        <title>Genome sequence of strain Noviherbaspirillum sp. DKR-6.</title>
        <authorList>
            <person name="Chaudhary D.K."/>
        </authorList>
    </citation>
    <scope>NUCLEOTIDE SEQUENCE</scope>
    <source>
        <strain evidence="1">DKR-6</strain>
    </source>
</reference>
<evidence type="ECO:0000313" key="1">
    <source>
        <dbReference type="EMBL" id="MBK4739054.1"/>
    </source>
</evidence>
<dbReference type="AlphaFoldDB" id="A0A934T0E1"/>
<protein>
    <submittedName>
        <fullName evidence="1">Uncharacterized protein</fullName>
    </submittedName>
</protein>
<comment type="caution">
    <text evidence="1">The sequence shown here is derived from an EMBL/GenBank/DDBJ whole genome shotgun (WGS) entry which is preliminary data.</text>
</comment>